<gene>
    <name evidence="2" type="ORF">GSONMT00033091001</name>
</gene>
<dbReference type="STRING" id="8022.A0A060YLG2"/>
<reference evidence="2" key="2">
    <citation type="submission" date="2014-03" db="EMBL/GenBank/DDBJ databases">
        <authorList>
            <person name="Genoscope - CEA"/>
        </authorList>
    </citation>
    <scope>NUCLEOTIDE SEQUENCE</scope>
</reference>
<protein>
    <submittedName>
        <fullName evidence="2">Uncharacterized protein</fullName>
    </submittedName>
</protein>
<organism evidence="2 3">
    <name type="scientific">Oncorhynchus mykiss</name>
    <name type="common">Rainbow trout</name>
    <name type="synonym">Salmo gairdneri</name>
    <dbReference type="NCBI Taxonomy" id="8022"/>
    <lineage>
        <taxon>Eukaryota</taxon>
        <taxon>Metazoa</taxon>
        <taxon>Chordata</taxon>
        <taxon>Craniata</taxon>
        <taxon>Vertebrata</taxon>
        <taxon>Euteleostomi</taxon>
        <taxon>Actinopterygii</taxon>
        <taxon>Neopterygii</taxon>
        <taxon>Teleostei</taxon>
        <taxon>Protacanthopterygii</taxon>
        <taxon>Salmoniformes</taxon>
        <taxon>Salmonidae</taxon>
        <taxon>Salmoninae</taxon>
        <taxon>Oncorhynchus</taxon>
    </lineage>
</organism>
<sequence>MKDRCLVSTEDHHAHHHHHTHSHSHGHNSHITAAAIAAKKGKPQHHNHAVVMAKGSHYLPGLVSNLPPAPPHYTCSCSGDQPVTIPDSIISRGVQVLPRDTTSLSTTPSESPRAQATSRLSTASCPTPKVRRHL</sequence>
<evidence type="ECO:0000313" key="2">
    <source>
        <dbReference type="EMBL" id="CDQ92402.1"/>
    </source>
</evidence>
<dbReference type="AlphaFoldDB" id="A0A060YLG2"/>
<dbReference type="EMBL" id="FR913195">
    <property type="protein sequence ID" value="CDQ92402.1"/>
    <property type="molecule type" value="Genomic_DNA"/>
</dbReference>
<feature type="compositionally biased region" description="Basic and acidic residues" evidence="1">
    <location>
        <begin position="1"/>
        <end position="13"/>
    </location>
</feature>
<feature type="compositionally biased region" description="Low complexity" evidence="1">
    <location>
        <begin position="101"/>
        <end position="112"/>
    </location>
</feature>
<dbReference type="Proteomes" id="UP000193380">
    <property type="component" value="Unassembled WGS sequence"/>
</dbReference>
<evidence type="ECO:0000313" key="3">
    <source>
        <dbReference type="Proteomes" id="UP000193380"/>
    </source>
</evidence>
<dbReference type="PaxDb" id="8022-A0A060YLG2"/>
<name>A0A060YLG2_ONCMY</name>
<proteinExistence type="predicted"/>
<feature type="compositionally biased region" description="Polar residues" evidence="1">
    <location>
        <begin position="114"/>
        <end position="125"/>
    </location>
</feature>
<evidence type="ECO:0000256" key="1">
    <source>
        <dbReference type="SAM" id="MobiDB-lite"/>
    </source>
</evidence>
<feature type="region of interest" description="Disordered" evidence="1">
    <location>
        <begin position="1"/>
        <end position="28"/>
    </location>
</feature>
<reference evidence="2" key="1">
    <citation type="journal article" date="2014" name="Nat. Commun.">
        <title>The rainbow trout genome provides novel insights into evolution after whole-genome duplication in vertebrates.</title>
        <authorList>
            <person name="Berthelot C."/>
            <person name="Brunet F."/>
            <person name="Chalopin D."/>
            <person name="Juanchich A."/>
            <person name="Bernard M."/>
            <person name="Noel B."/>
            <person name="Bento P."/>
            <person name="Da Silva C."/>
            <person name="Labadie K."/>
            <person name="Alberti A."/>
            <person name="Aury J.M."/>
            <person name="Louis A."/>
            <person name="Dehais P."/>
            <person name="Bardou P."/>
            <person name="Montfort J."/>
            <person name="Klopp C."/>
            <person name="Cabau C."/>
            <person name="Gaspin C."/>
            <person name="Thorgaard G.H."/>
            <person name="Boussaha M."/>
            <person name="Quillet E."/>
            <person name="Guyomard R."/>
            <person name="Galiana D."/>
            <person name="Bobe J."/>
            <person name="Volff J.N."/>
            <person name="Genet C."/>
            <person name="Wincker P."/>
            <person name="Jaillon O."/>
            <person name="Roest Crollius H."/>
            <person name="Guiguen Y."/>
        </authorList>
    </citation>
    <scope>NUCLEOTIDE SEQUENCE [LARGE SCALE GENOMIC DNA]</scope>
</reference>
<feature type="compositionally biased region" description="Basic residues" evidence="1">
    <location>
        <begin position="14"/>
        <end position="28"/>
    </location>
</feature>
<accession>A0A060YLG2</accession>
<feature type="region of interest" description="Disordered" evidence="1">
    <location>
        <begin position="98"/>
        <end position="134"/>
    </location>
</feature>